<reference evidence="7" key="1">
    <citation type="submission" date="2025-08" db="UniProtKB">
        <authorList>
            <consortium name="RefSeq"/>
        </authorList>
    </citation>
    <scope>IDENTIFICATION</scope>
    <source>
        <tissue evidence="7">Young leaves</tissue>
    </source>
</reference>
<dbReference type="InterPro" id="IPR008949">
    <property type="entry name" value="Isoprenoid_synthase_dom_sf"/>
</dbReference>
<evidence type="ECO:0000259" key="4">
    <source>
        <dbReference type="Pfam" id="PF01397"/>
    </source>
</evidence>
<dbReference type="Proteomes" id="UP000228380">
    <property type="component" value="Unplaced"/>
</dbReference>
<evidence type="ECO:0000259" key="5">
    <source>
        <dbReference type="Pfam" id="PF03936"/>
    </source>
</evidence>
<accession>A0A8B8ZG62</accession>
<dbReference type="AlphaFoldDB" id="A0A8B8ZG62"/>
<sequence length="591" mass="68804">MALHLGLSPLTINLAHPHRRLASFTTPRSCHVAHKIPCATTERRSANFQPSLWDYKFIQSLRGSQKSYYLYPFIVQDDAKNAQRIEKLKEVRNLIDEEALVRQLELIDALQQLGIEYHFDKEIKDILATTFASLENISMMLSENLYATALLFRVLREHGFHVSQDIFRSFKDEKGRFKAYLCKETKDILSLYQISYYALEGETTLDEARDFTTKHLKNLNANLLDEPYLQEDVAHALELPLNRRMRRLHTRWFIDAYKEEDSMHPVLLELAMLDFNAVQATYQSEFKEGSKWWNDLGLAIKLSFARDRLMECYYWSIGWAFEPRFGFYRRTATRVNCFISAVDDIYDVYGTLDELELFTNAVERWDVSAMEQLPDYMKPCFLAFINTTNETAYYVLKEKGIDVIPCLRKQWADLCKSFLVEAKWYHSGYTPTFKEYLDNAWISSSAPVTLTHAYVCVSQEITQEGLECIMSYPDIVQSTAKIFRLCDDLAGSKEELERGDVSSAIQCYMHDEGVSESVAREHIRGMIDAFWKELNGDRFTNSPFEESFIVTAMNVARMVECIYQYGDGYSMPDRETKDRIKLLLIDPIQFN</sequence>
<dbReference type="PANTHER" id="PTHR31225:SF252">
    <property type="entry name" value="TERPENE SYNTHASE 12-RELATED"/>
    <property type="match status" value="1"/>
</dbReference>
<dbReference type="SUPFAM" id="SSF48576">
    <property type="entry name" value="Terpenoid synthases"/>
    <property type="match status" value="1"/>
</dbReference>
<dbReference type="InterPro" id="IPR005630">
    <property type="entry name" value="Terpene_synthase_metal-bd"/>
</dbReference>
<feature type="domain" description="Terpene synthase metal-binding" evidence="5">
    <location>
        <begin position="294"/>
        <end position="533"/>
    </location>
</feature>
<comment type="cofactor">
    <cofactor evidence="1">
        <name>Mg(2+)</name>
        <dbReference type="ChEBI" id="CHEBI:18420"/>
    </cofactor>
</comment>
<dbReference type="SFLD" id="SFLDG01019">
    <property type="entry name" value="Terpene_Cyclase_Like_1_C_Termi"/>
    <property type="match status" value="1"/>
</dbReference>
<evidence type="ECO:0000256" key="3">
    <source>
        <dbReference type="ARBA" id="ARBA00022842"/>
    </source>
</evidence>
<dbReference type="InterPro" id="IPR008930">
    <property type="entry name" value="Terpenoid_cyclase/PrenylTrfase"/>
</dbReference>
<dbReference type="FunFam" id="1.50.10.130:FF:000001">
    <property type="entry name" value="Isoprene synthase, chloroplastic"/>
    <property type="match status" value="1"/>
</dbReference>
<keyword evidence="3" id="KW-0460">Magnesium</keyword>
<dbReference type="SFLD" id="SFLDS00005">
    <property type="entry name" value="Isoprenoid_Synthase_Type_I"/>
    <property type="match status" value="1"/>
</dbReference>
<evidence type="ECO:0000313" key="6">
    <source>
        <dbReference type="Proteomes" id="UP000228380"/>
    </source>
</evidence>
<dbReference type="InterPro" id="IPR044814">
    <property type="entry name" value="Terpene_cyclase_plant_C1"/>
</dbReference>
<protein>
    <submittedName>
        <fullName evidence="7">Terpene synthase 10-like</fullName>
    </submittedName>
</protein>
<dbReference type="Gene3D" id="1.10.600.10">
    <property type="entry name" value="Farnesyl Diphosphate Synthase"/>
    <property type="match status" value="1"/>
</dbReference>
<dbReference type="PANTHER" id="PTHR31225">
    <property type="entry name" value="OS04G0344100 PROTEIN-RELATED"/>
    <property type="match status" value="1"/>
</dbReference>
<keyword evidence="2" id="KW-0479">Metal-binding</keyword>
<dbReference type="Pfam" id="PF01397">
    <property type="entry name" value="Terpene_synth"/>
    <property type="match status" value="1"/>
</dbReference>
<dbReference type="RefSeq" id="XP_038972277.1">
    <property type="nucleotide sequence ID" value="XM_039116349.1"/>
</dbReference>
<dbReference type="InterPro" id="IPR050148">
    <property type="entry name" value="Terpene_synthase-like"/>
</dbReference>
<dbReference type="GO" id="GO:0010333">
    <property type="term" value="F:terpene synthase activity"/>
    <property type="evidence" value="ECO:0007669"/>
    <property type="project" value="InterPro"/>
</dbReference>
<feature type="domain" description="Terpene synthase N-terminal" evidence="4">
    <location>
        <begin position="53"/>
        <end position="237"/>
    </location>
</feature>
<evidence type="ECO:0000256" key="2">
    <source>
        <dbReference type="ARBA" id="ARBA00022723"/>
    </source>
</evidence>
<dbReference type="OrthoDB" id="746449at2759"/>
<dbReference type="CDD" id="cd00684">
    <property type="entry name" value="Terpene_cyclase_plant_C1"/>
    <property type="match status" value="1"/>
</dbReference>
<proteinExistence type="predicted"/>
<dbReference type="GO" id="GO:0000287">
    <property type="term" value="F:magnesium ion binding"/>
    <property type="evidence" value="ECO:0007669"/>
    <property type="project" value="InterPro"/>
</dbReference>
<keyword evidence="6" id="KW-1185">Reference proteome</keyword>
<dbReference type="GeneID" id="103695779"/>
<dbReference type="FunFam" id="1.10.600.10:FF:000007">
    <property type="entry name" value="Isoprene synthase, chloroplastic"/>
    <property type="match status" value="1"/>
</dbReference>
<dbReference type="InterPro" id="IPR001906">
    <property type="entry name" value="Terpene_synth_N"/>
</dbReference>
<dbReference type="SUPFAM" id="SSF48239">
    <property type="entry name" value="Terpenoid cyclases/Protein prenyltransferases"/>
    <property type="match status" value="1"/>
</dbReference>
<evidence type="ECO:0000256" key="1">
    <source>
        <dbReference type="ARBA" id="ARBA00001946"/>
    </source>
</evidence>
<dbReference type="Gene3D" id="1.50.10.130">
    <property type="entry name" value="Terpene synthase, N-terminal domain"/>
    <property type="match status" value="1"/>
</dbReference>
<dbReference type="KEGG" id="pda:103695779"/>
<evidence type="ECO:0000313" key="7">
    <source>
        <dbReference type="RefSeq" id="XP_038972277.1"/>
    </source>
</evidence>
<dbReference type="GO" id="GO:0016102">
    <property type="term" value="P:diterpenoid biosynthetic process"/>
    <property type="evidence" value="ECO:0007669"/>
    <property type="project" value="InterPro"/>
</dbReference>
<dbReference type="Pfam" id="PF03936">
    <property type="entry name" value="Terpene_synth_C"/>
    <property type="match status" value="1"/>
</dbReference>
<dbReference type="InterPro" id="IPR034741">
    <property type="entry name" value="Terpene_cyclase-like_1_C"/>
</dbReference>
<dbReference type="InterPro" id="IPR036965">
    <property type="entry name" value="Terpene_synth_N_sf"/>
</dbReference>
<gene>
    <name evidence="7" type="primary">LOC103695779</name>
</gene>
<organism evidence="6 7">
    <name type="scientific">Phoenix dactylifera</name>
    <name type="common">Date palm</name>
    <dbReference type="NCBI Taxonomy" id="42345"/>
    <lineage>
        <taxon>Eukaryota</taxon>
        <taxon>Viridiplantae</taxon>
        <taxon>Streptophyta</taxon>
        <taxon>Embryophyta</taxon>
        <taxon>Tracheophyta</taxon>
        <taxon>Spermatophyta</taxon>
        <taxon>Magnoliopsida</taxon>
        <taxon>Liliopsida</taxon>
        <taxon>Arecaceae</taxon>
        <taxon>Coryphoideae</taxon>
        <taxon>Phoeniceae</taxon>
        <taxon>Phoenix</taxon>
    </lineage>
</organism>
<name>A0A8B8ZG62_PHODC</name>